<protein>
    <submittedName>
        <fullName evidence="3">Outer membrane lipoprotein carrier protein LolA</fullName>
    </submittedName>
</protein>
<dbReference type="InterPro" id="IPR029046">
    <property type="entry name" value="LolA/LolB/LppX"/>
</dbReference>
<proteinExistence type="predicted"/>
<dbReference type="PANTHER" id="PTHR35869">
    <property type="entry name" value="OUTER-MEMBRANE LIPOPROTEIN CARRIER PROTEIN"/>
    <property type="match status" value="1"/>
</dbReference>
<dbReference type="PANTHER" id="PTHR35869:SF1">
    <property type="entry name" value="OUTER-MEMBRANE LIPOPROTEIN CARRIER PROTEIN"/>
    <property type="match status" value="1"/>
</dbReference>
<feature type="chain" id="PRO_5032814841" evidence="2">
    <location>
        <begin position="26"/>
        <end position="222"/>
    </location>
</feature>
<evidence type="ECO:0000256" key="1">
    <source>
        <dbReference type="ARBA" id="ARBA00022729"/>
    </source>
</evidence>
<accession>A0A858R9C5</accession>
<dbReference type="InterPro" id="IPR004564">
    <property type="entry name" value="OM_lipoprot_carrier_LolA-like"/>
</dbReference>
<dbReference type="CDD" id="cd16325">
    <property type="entry name" value="LolA"/>
    <property type="match status" value="1"/>
</dbReference>
<evidence type="ECO:0000256" key="2">
    <source>
        <dbReference type="SAM" id="SignalP"/>
    </source>
</evidence>
<dbReference type="EMBL" id="CP051775">
    <property type="protein sequence ID" value="QJE73971.1"/>
    <property type="molecule type" value="Genomic_DNA"/>
</dbReference>
<evidence type="ECO:0000313" key="4">
    <source>
        <dbReference type="Proteomes" id="UP000501891"/>
    </source>
</evidence>
<keyword evidence="1 2" id="KW-0732">Signal</keyword>
<feature type="signal peptide" evidence="2">
    <location>
        <begin position="1"/>
        <end position="25"/>
    </location>
</feature>
<dbReference type="Proteomes" id="UP000501891">
    <property type="component" value="Chromosome"/>
</dbReference>
<evidence type="ECO:0000313" key="3">
    <source>
        <dbReference type="EMBL" id="QJE73971.1"/>
    </source>
</evidence>
<gene>
    <name evidence="3" type="ORF">HHL28_13495</name>
</gene>
<sequence>MRTTKPLAAALLALTLALPALPASAQGPARQSAAPVAPAKLTAEDAAEVRRAEEYLGGIKTMRSQFLQVSDDGSVARGTFSLSRPGRMRIDFDPPSKNFIVADGSFVYFWDAEMKEQSNAPIGSTMADFLLRPDLKLSGDVVVTKVEKGPGAVEITLAQAKDPGLGRLTLVFEDRPYSLRKWRVLDAQGLTTEVALQNPELGVSLDKDLFVFRNPERRKERD</sequence>
<dbReference type="Gene3D" id="2.50.20.10">
    <property type="entry name" value="Lipoprotein localisation LolA/LolB/LppX"/>
    <property type="match status" value="1"/>
</dbReference>
<name>A0A858R9C5_9PROT</name>
<keyword evidence="4" id="KW-1185">Reference proteome</keyword>
<dbReference type="SUPFAM" id="SSF89392">
    <property type="entry name" value="Prokaryotic lipoproteins and lipoprotein localization factors"/>
    <property type="match status" value="1"/>
</dbReference>
<dbReference type="AlphaFoldDB" id="A0A858R9C5"/>
<reference evidence="3" key="1">
    <citation type="submission" date="2020-04" db="EMBL/GenBank/DDBJ databases">
        <title>A desert anoxygenic phototrophic bacterium fixes CO2 using RubisCO under aerobic conditions.</title>
        <authorList>
            <person name="Tang K."/>
        </authorList>
    </citation>
    <scope>NUCLEOTIDE SEQUENCE [LARGE SCALE GENOMIC DNA]</scope>
    <source>
        <strain evidence="3">MIMtkB3</strain>
    </source>
</reference>
<organism evidence="3 4">
    <name type="scientific">Aerophototrophica crusticola</name>
    <dbReference type="NCBI Taxonomy" id="1709002"/>
    <lineage>
        <taxon>Bacteria</taxon>
        <taxon>Pseudomonadati</taxon>
        <taxon>Pseudomonadota</taxon>
        <taxon>Alphaproteobacteria</taxon>
        <taxon>Rhodospirillales</taxon>
        <taxon>Rhodospirillaceae</taxon>
        <taxon>Aerophototrophica</taxon>
    </lineage>
</organism>
<keyword evidence="3" id="KW-0449">Lipoprotein</keyword>
<dbReference type="KEGG" id="acru:HHL28_13495"/>
<dbReference type="Pfam" id="PF03548">
    <property type="entry name" value="LolA"/>
    <property type="match status" value="1"/>
</dbReference>